<dbReference type="GO" id="GO:0140359">
    <property type="term" value="F:ABC-type transporter activity"/>
    <property type="evidence" value="ECO:0007669"/>
    <property type="project" value="InterPro"/>
</dbReference>
<feature type="transmembrane region" description="Helical" evidence="6">
    <location>
        <begin position="133"/>
        <end position="154"/>
    </location>
</feature>
<evidence type="ECO:0000256" key="2">
    <source>
        <dbReference type="ARBA" id="ARBA00022692"/>
    </source>
</evidence>
<evidence type="ECO:0000256" key="5">
    <source>
        <dbReference type="ARBA" id="ARBA00023251"/>
    </source>
</evidence>
<protein>
    <submittedName>
        <fullName evidence="8">ABC transporter permease</fullName>
    </submittedName>
</protein>
<name>A0A939PPL1_9ACTN</name>
<dbReference type="GO" id="GO:0043190">
    <property type="term" value="C:ATP-binding cassette (ABC) transporter complex"/>
    <property type="evidence" value="ECO:0007669"/>
    <property type="project" value="InterPro"/>
</dbReference>
<evidence type="ECO:0000256" key="3">
    <source>
        <dbReference type="ARBA" id="ARBA00022989"/>
    </source>
</evidence>
<dbReference type="InterPro" id="IPR013525">
    <property type="entry name" value="ABC2_TM"/>
</dbReference>
<comment type="subcellular location">
    <subcellularLocation>
        <location evidence="1">Membrane</location>
        <topology evidence="1">Multi-pass membrane protein</topology>
    </subcellularLocation>
</comment>
<evidence type="ECO:0000256" key="6">
    <source>
        <dbReference type="SAM" id="Phobius"/>
    </source>
</evidence>
<dbReference type="EMBL" id="JAGEOJ010000016">
    <property type="protein sequence ID" value="MBO2452371.1"/>
    <property type="molecule type" value="Genomic_DNA"/>
</dbReference>
<gene>
    <name evidence="8" type="ORF">J4573_35140</name>
</gene>
<organism evidence="8 9">
    <name type="scientific">Actinomadura barringtoniae</name>
    <dbReference type="NCBI Taxonomy" id="1427535"/>
    <lineage>
        <taxon>Bacteria</taxon>
        <taxon>Bacillati</taxon>
        <taxon>Actinomycetota</taxon>
        <taxon>Actinomycetes</taxon>
        <taxon>Streptosporangiales</taxon>
        <taxon>Thermomonosporaceae</taxon>
        <taxon>Actinomadura</taxon>
    </lineage>
</organism>
<feature type="transmembrane region" description="Helical" evidence="6">
    <location>
        <begin position="59"/>
        <end position="78"/>
    </location>
</feature>
<reference evidence="8" key="1">
    <citation type="submission" date="2021-03" db="EMBL/GenBank/DDBJ databases">
        <authorList>
            <person name="Kanchanasin P."/>
            <person name="Saeng-In P."/>
            <person name="Phongsopitanun W."/>
            <person name="Yuki M."/>
            <person name="Kudo T."/>
            <person name="Ohkuma M."/>
            <person name="Tanasupawat S."/>
        </authorList>
    </citation>
    <scope>NUCLEOTIDE SEQUENCE</scope>
    <source>
        <strain evidence="8">GKU 128</strain>
    </source>
</reference>
<dbReference type="RefSeq" id="WP_208260354.1">
    <property type="nucleotide sequence ID" value="NZ_JAGEOJ010000016.1"/>
</dbReference>
<dbReference type="PANTHER" id="PTHR43027">
    <property type="entry name" value="DOXORUBICIN RESISTANCE ABC TRANSPORTER PERMEASE PROTEIN DRRC-RELATED"/>
    <property type="match status" value="1"/>
</dbReference>
<comment type="caution">
    <text evidence="8">The sequence shown here is derived from an EMBL/GenBank/DDBJ whole genome shotgun (WGS) entry which is preliminary data.</text>
</comment>
<dbReference type="AlphaFoldDB" id="A0A939PPL1"/>
<accession>A0A939PPL1</accession>
<feature type="transmembrane region" description="Helical" evidence="6">
    <location>
        <begin position="98"/>
        <end position="121"/>
    </location>
</feature>
<keyword evidence="3 6" id="KW-1133">Transmembrane helix</keyword>
<sequence length="250" mass="27100">MRLANVMWVVRLDLSLLWRNRTALFTVIGLPLLFASVLYSVKGQKSAGIDSALYVGTGYLAYFLVFSVFMNLVTVFTARREDLTLKRLRSGPLTEAELLGGSAVMSGALYLIQAVLLLVVMGATLGGRFPADLPMLLVGLVLGIPVFALLAFAVSGLTPNADMAQLTVLPLIFACMIGSGVMFPLDSAPEAVQQAARFLPLSPLVEITRDAYFGDGSLASYAKALGIFVLWAALGLWAARRWFRWEPRHA</sequence>
<dbReference type="PANTHER" id="PTHR43027:SF2">
    <property type="entry name" value="TRANSPORT PERMEASE PROTEIN"/>
    <property type="match status" value="1"/>
</dbReference>
<keyword evidence="5" id="KW-0046">Antibiotic resistance</keyword>
<evidence type="ECO:0000259" key="7">
    <source>
        <dbReference type="PROSITE" id="PS51012"/>
    </source>
</evidence>
<dbReference type="PROSITE" id="PS51012">
    <property type="entry name" value="ABC_TM2"/>
    <property type="match status" value="1"/>
</dbReference>
<feature type="transmembrane region" description="Helical" evidence="6">
    <location>
        <begin position="21"/>
        <end position="39"/>
    </location>
</feature>
<keyword evidence="2 6" id="KW-0812">Transmembrane</keyword>
<dbReference type="PIRSF" id="PIRSF006648">
    <property type="entry name" value="DrrB"/>
    <property type="match status" value="1"/>
</dbReference>
<dbReference type="Pfam" id="PF12698">
    <property type="entry name" value="ABC2_membrane_3"/>
    <property type="match status" value="1"/>
</dbReference>
<feature type="domain" description="ABC transmembrane type-2" evidence="7">
    <location>
        <begin position="14"/>
        <end position="242"/>
    </location>
</feature>
<keyword evidence="4 6" id="KW-0472">Membrane</keyword>
<evidence type="ECO:0000256" key="1">
    <source>
        <dbReference type="ARBA" id="ARBA00004141"/>
    </source>
</evidence>
<evidence type="ECO:0000313" key="9">
    <source>
        <dbReference type="Proteomes" id="UP000669179"/>
    </source>
</evidence>
<feature type="transmembrane region" description="Helical" evidence="6">
    <location>
        <begin position="166"/>
        <end position="185"/>
    </location>
</feature>
<feature type="transmembrane region" description="Helical" evidence="6">
    <location>
        <begin position="218"/>
        <end position="239"/>
    </location>
</feature>
<evidence type="ECO:0000256" key="4">
    <source>
        <dbReference type="ARBA" id="ARBA00023136"/>
    </source>
</evidence>
<dbReference type="InterPro" id="IPR047817">
    <property type="entry name" value="ABC2_TM_bact-type"/>
</dbReference>
<proteinExistence type="predicted"/>
<dbReference type="GO" id="GO:0046677">
    <property type="term" value="P:response to antibiotic"/>
    <property type="evidence" value="ECO:0007669"/>
    <property type="project" value="UniProtKB-KW"/>
</dbReference>
<dbReference type="InterPro" id="IPR000412">
    <property type="entry name" value="ABC_2_transport"/>
</dbReference>
<keyword evidence="9" id="KW-1185">Reference proteome</keyword>
<evidence type="ECO:0000313" key="8">
    <source>
        <dbReference type="EMBL" id="MBO2452371.1"/>
    </source>
</evidence>
<dbReference type="InterPro" id="IPR052902">
    <property type="entry name" value="ABC-2_transporter"/>
</dbReference>
<dbReference type="Proteomes" id="UP000669179">
    <property type="component" value="Unassembled WGS sequence"/>
</dbReference>